<dbReference type="STRING" id="1453497.AT15_04060"/>
<dbReference type="AlphaFoldDB" id="A0A176JYZ0"/>
<feature type="transmembrane region" description="Helical" evidence="1">
    <location>
        <begin position="52"/>
        <end position="74"/>
    </location>
</feature>
<feature type="transmembrane region" description="Helical" evidence="1">
    <location>
        <begin position="170"/>
        <end position="189"/>
    </location>
</feature>
<keyword evidence="3" id="KW-1185">Reference proteome</keyword>
<dbReference type="Proteomes" id="UP000077339">
    <property type="component" value="Unassembled WGS sequence"/>
</dbReference>
<name>A0A176JYZ0_9BACT</name>
<feature type="transmembrane region" description="Helical" evidence="1">
    <location>
        <begin position="195"/>
        <end position="216"/>
    </location>
</feature>
<feature type="transmembrane region" description="Helical" evidence="1">
    <location>
        <begin position="137"/>
        <end position="158"/>
    </location>
</feature>
<comment type="caution">
    <text evidence="2">The sequence shown here is derived from an EMBL/GenBank/DDBJ whole genome shotgun (WGS) entry which is preliminary data.</text>
</comment>
<organism evidence="2 3">
    <name type="scientific">Kosmotoga arenicorallina S304</name>
    <dbReference type="NCBI Taxonomy" id="1453497"/>
    <lineage>
        <taxon>Bacteria</taxon>
        <taxon>Thermotogati</taxon>
        <taxon>Thermotogota</taxon>
        <taxon>Thermotogae</taxon>
        <taxon>Kosmotogales</taxon>
        <taxon>Kosmotogaceae</taxon>
        <taxon>Kosmotoga</taxon>
    </lineage>
</organism>
<accession>A0A176JYZ0</accession>
<evidence type="ECO:0008006" key="4">
    <source>
        <dbReference type="Google" id="ProtNLM"/>
    </source>
</evidence>
<feature type="transmembrane region" description="Helical" evidence="1">
    <location>
        <begin position="86"/>
        <end position="107"/>
    </location>
</feature>
<sequence>MSNNIDKIIKQIALTASAGLFLTVFWIILTIFTMPSGNVQDQLMHLKNNLTLYRWSFFNASLISIPMSALIILLAFSVDSFREHKLLDILSVFWLAPYIVLVSITYISQYTLFPRLFGSNADVHLIEMLYFYNKDSFVYFLDLLGYVFLSLSAIFIGHKLLLSRNKFRKAVGLLFWLMALSALTGFAGYVMDNVVIEQGVMISGVFSIILFFLISVSGKKLFSR</sequence>
<dbReference type="PATRIC" id="fig|1453497.3.peg.805"/>
<protein>
    <recommendedName>
        <fullName evidence="4">DUF4386 domain-containing protein</fullName>
    </recommendedName>
</protein>
<evidence type="ECO:0000256" key="1">
    <source>
        <dbReference type="SAM" id="Phobius"/>
    </source>
</evidence>
<dbReference type="EMBL" id="JFHK01000020">
    <property type="protein sequence ID" value="OAA29173.1"/>
    <property type="molecule type" value="Genomic_DNA"/>
</dbReference>
<proteinExistence type="predicted"/>
<reference evidence="2 3" key="1">
    <citation type="submission" date="2014-02" db="EMBL/GenBank/DDBJ databases">
        <title>Kosmotoga genome sequencing.</title>
        <authorList>
            <person name="Pollo S.M."/>
            <person name="Charchuk R."/>
            <person name="Nesbo C.L."/>
        </authorList>
    </citation>
    <scope>NUCLEOTIDE SEQUENCE [LARGE SCALE GENOMIC DNA]</scope>
    <source>
        <strain evidence="2 3">S304</strain>
    </source>
</reference>
<gene>
    <name evidence="2" type="ORF">AT15_04060</name>
</gene>
<dbReference type="RefSeq" id="WP_068348346.1">
    <property type="nucleotide sequence ID" value="NZ_JFHK01000020.1"/>
</dbReference>
<feature type="transmembrane region" description="Helical" evidence="1">
    <location>
        <begin position="12"/>
        <end position="32"/>
    </location>
</feature>
<evidence type="ECO:0000313" key="2">
    <source>
        <dbReference type="EMBL" id="OAA29173.1"/>
    </source>
</evidence>
<evidence type="ECO:0000313" key="3">
    <source>
        <dbReference type="Proteomes" id="UP000077339"/>
    </source>
</evidence>
<keyword evidence="1" id="KW-0472">Membrane</keyword>
<keyword evidence="1" id="KW-1133">Transmembrane helix</keyword>
<keyword evidence="1" id="KW-0812">Transmembrane</keyword>